<dbReference type="InterPro" id="IPR016161">
    <property type="entry name" value="Ald_DH/histidinol_DH"/>
</dbReference>
<dbReference type="OrthoDB" id="5822271at2759"/>
<sequence length="520" mass="57778">MKLTSQFLIPCFLLLSVFSYQAANEALTPNSPWRRMDGEQRAHLLLKVANFIERDKNILASLESLDNGKPFMTAYEVDLPLSIECIRYLQFNCCLHTESSVLKAMARRHYANYARMMGDAPTAPRVCGEIIPWISPLLSLTWKFAPALATGNTVVMKLPERTPLSGLHVAGLIREADFPDGVFNVVVGVRAKAGRALVTHKDVDGMASIKFLRKAIEEASQSSIKKVPIEVNARSSCIVFADSNLKLAVKQAHYGIFFSNGRGYSVGSRTFVESKVYDEFVDRSKDLAERLIVGDPFEPSTQQGPQIDGHQVEEILRHVESGKRDGAHLVTGGTKWGDRGHYVLPTVLANVDDHMAIAKEEADKMCFEYVSHYLVHEVSTPSCCDECSSHPKCYGTASSRSPAIASTCSCADRTTVVANKHLTYFQLVIDPAHALPKSSWAITPRSHRIGLLLQAEVQFTFYCTFFQIIGPVMKLIRFDSMEDLLEKYSVAQNSQPVVVITKDADRARFIAQHTLSGSLW</sequence>
<dbReference type="Gene3D" id="3.40.605.10">
    <property type="entry name" value="Aldehyde Dehydrogenase, Chain A, domain 1"/>
    <property type="match status" value="1"/>
</dbReference>
<keyword evidence="5" id="KW-0732">Signal</keyword>
<evidence type="ECO:0000313" key="7">
    <source>
        <dbReference type="EMBL" id="VDO34581.1"/>
    </source>
</evidence>
<evidence type="ECO:0000256" key="2">
    <source>
        <dbReference type="ARBA" id="ARBA00023002"/>
    </source>
</evidence>
<dbReference type="InterPro" id="IPR016163">
    <property type="entry name" value="Ald_DH_C"/>
</dbReference>
<evidence type="ECO:0000256" key="5">
    <source>
        <dbReference type="SAM" id="SignalP"/>
    </source>
</evidence>
<keyword evidence="2" id="KW-0560">Oxidoreductase</keyword>
<gene>
    <name evidence="7" type="ORF">HPLM_LOCUS8344</name>
</gene>
<feature type="domain" description="Aldehyde dehydrogenase" evidence="6">
    <location>
        <begin position="22"/>
        <end position="361"/>
    </location>
</feature>
<dbReference type="Proteomes" id="UP000268014">
    <property type="component" value="Unassembled WGS sequence"/>
</dbReference>
<organism evidence="7 8">
    <name type="scientific">Haemonchus placei</name>
    <name type="common">Barber's pole worm</name>
    <dbReference type="NCBI Taxonomy" id="6290"/>
    <lineage>
        <taxon>Eukaryota</taxon>
        <taxon>Metazoa</taxon>
        <taxon>Ecdysozoa</taxon>
        <taxon>Nematoda</taxon>
        <taxon>Chromadorea</taxon>
        <taxon>Rhabditida</taxon>
        <taxon>Rhabditina</taxon>
        <taxon>Rhabditomorpha</taxon>
        <taxon>Strongyloidea</taxon>
        <taxon>Trichostrongylidae</taxon>
        <taxon>Haemonchus</taxon>
    </lineage>
</organism>
<evidence type="ECO:0000313" key="8">
    <source>
        <dbReference type="Proteomes" id="UP000268014"/>
    </source>
</evidence>
<dbReference type="EC" id="1.2.1.3" evidence="4"/>
<evidence type="ECO:0000256" key="4">
    <source>
        <dbReference type="ARBA" id="ARBA00024226"/>
    </source>
</evidence>
<dbReference type="GO" id="GO:0004029">
    <property type="term" value="F:aldehyde dehydrogenase (NAD+) activity"/>
    <property type="evidence" value="ECO:0007669"/>
    <property type="project" value="UniProtKB-EC"/>
</dbReference>
<dbReference type="EMBL" id="UZAF01016840">
    <property type="protein sequence ID" value="VDO34581.1"/>
    <property type="molecule type" value="Genomic_DNA"/>
</dbReference>
<feature type="chain" id="PRO_5018126786" description="aldehyde dehydrogenase (NAD(+))" evidence="5">
    <location>
        <begin position="20"/>
        <end position="520"/>
    </location>
</feature>
<evidence type="ECO:0000256" key="1">
    <source>
        <dbReference type="ARBA" id="ARBA00009986"/>
    </source>
</evidence>
<comment type="similarity">
    <text evidence="1">Belongs to the aldehyde dehydrogenase family.</text>
</comment>
<dbReference type="InterPro" id="IPR016162">
    <property type="entry name" value="Ald_DH_N"/>
</dbReference>
<dbReference type="Pfam" id="PF00171">
    <property type="entry name" value="Aldedh"/>
    <property type="match status" value="1"/>
</dbReference>
<dbReference type="AlphaFoldDB" id="A0A3P7UI68"/>
<accession>A0A3P7UI68</accession>
<proteinExistence type="inferred from homology"/>
<dbReference type="SUPFAM" id="SSF53720">
    <property type="entry name" value="ALDH-like"/>
    <property type="match status" value="1"/>
</dbReference>
<keyword evidence="8" id="KW-1185">Reference proteome</keyword>
<dbReference type="InterPro" id="IPR015590">
    <property type="entry name" value="Aldehyde_DH_dom"/>
</dbReference>
<dbReference type="PANTHER" id="PTHR11699">
    <property type="entry name" value="ALDEHYDE DEHYDROGENASE-RELATED"/>
    <property type="match status" value="1"/>
</dbReference>
<dbReference type="FunFam" id="3.40.605.10:FF:000029">
    <property type="entry name" value="Aldehyde dehydrogenase, mitochondrial"/>
    <property type="match status" value="1"/>
</dbReference>
<dbReference type="STRING" id="6290.A0A3P7UI68"/>
<keyword evidence="3" id="KW-0520">NAD</keyword>
<dbReference type="FunFam" id="3.40.309.10:FF:000065">
    <property type="entry name" value="Aldehyde dehydrogenase3"/>
    <property type="match status" value="1"/>
</dbReference>
<evidence type="ECO:0000259" key="6">
    <source>
        <dbReference type="Pfam" id="PF00171"/>
    </source>
</evidence>
<dbReference type="Gene3D" id="3.40.309.10">
    <property type="entry name" value="Aldehyde Dehydrogenase, Chain A, domain 2"/>
    <property type="match status" value="1"/>
</dbReference>
<evidence type="ECO:0000256" key="3">
    <source>
        <dbReference type="ARBA" id="ARBA00023027"/>
    </source>
</evidence>
<name>A0A3P7UI68_HAEPC</name>
<feature type="signal peptide" evidence="5">
    <location>
        <begin position="1"/>
        <end position="19"/>
    </location>
</feature>
<reference evidence="7 8" key="1">
    <citation type="submission" date="2018-11" db="EMBL/GenBank/DDBJ databases">
        <authorList>
            <consortium name="Pathogen Informatics"/>
        </authorList>
    </citation>
    <scope>NUCLEOTIDE SEQUENCE [LARGE SCALE GENOMIC DNA]</scope>
    <source>
        <strain evidence="7 8">MHpl1</strain>
    </source>
</reference>
<protein>
    <recommendedName>
        <fullName evidence="4">aldehyde dehydrogenase (NAD(+))</fullName>
        <ecNumber evidence="4">1.2.1.3</ecNumber>
    </recommendedName>
</protein>